<dbReference type="PROSITE" id="PS50089">
    <property type="entry name" value="ZF_RING_2"/>
    <property type="match status" value="1"/>
</dbReference>
<dbReference type="GO" id="GO:2000051">
    <property type="term" value="P:negative regulation of non-canonical Wnt signaling pathway"/>
    <property type="evidence" value="ECO:0007669"/>
    <property type="project" value="TreeGrafter"/>
</dbReference>
<dbReference type="GeneTree" id="ENSGT00630000089884"/>
<evidence type="ECO:0000259" key="8">
    <source>
        <dbReference type="PROSITE" id="PS50089"/>
    </source>
</evidence>
<dbReference type="STRING" id="32507.ENSNBRP00000030720"/>
<keyword evidence="3" id="KW-0479">Metal-binding</keyword>
<dbReference type="PROSITE" id="PS51981">
    <property type="entry name" value="ZF_RZ"/>
    <property type="match status" value="1"/>
</dbReference>
<evidence type="ECO:0000256" key="5">
    <source>
        <dbReference type="ARBA" id="ARBA00022833"/>
    </source>
</evidence>
<evidence type="ECO:0000256" key="7">
    <source>
        <dbReference type="PROSITE-ProRule" id="PRU00175"/>
    </source>
</evidence>
<dbReference type="SUPFAM" id="SSF57850">
    <property type="entry name" value="RING/U-box"/>
    <property type="match status" value="1"/>
</dbReference>
<evidence type="ECO:0000313" key="11">
    <source>
        <dbReference type="Proteomes" id="UP000261580"/>
    </source>
</evidence>
<keyword evidence="2" id="KW-0963">Cytoplasm</keyword>
<dbReference type="Ensembl" id="ENSNBRT00000031503.1">
    <property type="protein sequence ID" value="ENSNBRP00000030720.1"/>
    <property type="gene ID" value="ENSNBRG00000023340.1"/>
</dbReference>
<evidence type="ECO:0000313" key="10">
    <source>
        <dbReference type="Ensembl" id="ENSNBRP00000030720.1"/>
    </source>
</evidence>
<keyword evidence="5" id="KW-0862">Zinc</keyword>
<organism evidence="10 11">
    <name type="scientific">Neolamprologus brichardi</name>
    <name type="common">Fairy cichlid</name>
    <name type="synonym">Lamprologus brichardi</name>
    <dbReference type="NCBI Taxonomy" id="32507"/>
    <lineage>
        <taxon>Eukaryota</taxon>
        <taxon>Metazoa</taxon>
        <taxon>Chordata</taxon>
        <taxon>Craniata</taxon>
        <taxon>Vertebrata</taxon>
        <taxon>Euteleostomi</taxon>
        <taxon>Actinopterygii</taxon>
        <taxon>Neopterygii</taxon>
        <taxon>Teleostei</taxon>
        <taxon>Neoteleostei</taxon>
        <taxon>Acanthomorphata</taxon>
        <taxon>Ovalentaria</taxon>
        <taxon>Cichlomorphae</taxon>
        <taxon>Cichliformes</taxon>
        <taxon>Cichlidae</taxon>
        <taxon>African cichlids</taxon>
        <taxon>Pseudocrenilabrinae</taxon>
        <taxon>Lamprologini</taxon>
        <taxon>Neolamprologus</taxon>
    </lineage>
</organism>
<evidence type="ECO:0000256" key="3">
    <source>
        <dbReference type="ARBA" id="ARBA00022723"/>
    </source>
</evidence>
<dbReference type="FunFam" id="3.30.40.10:FF:000488">
    <property type="entry name" value="E3 ubiquitin-protein ligase RNF213"/>
    <property type="match status" value="1"/>
</dbReference>
<dbReference type="SMART" id="SM00184">
    <property type="entry name" value="RING"/>
    <property type="match status" value="1"/>
</dbReference>
<reference evidence="10" key="2">
    <citation type="submission" date="2025-09" db="UniProtKB">
        <authorList>
            <consortium name="Ensembl"/>
        </authorList>
    </citation>
    <scope>IDENTIFICATION</scope>
</reference>
<dbReference type="GO" id="GO:0005730">
    <property type="term" value="C:nucleolus"/>
    <property type="evidence" value="ECO:0007669"/>
    <property type="project" value="TreeGrafter"/>
</dbReference>
<comment type="subcellular location">
    <subcellularLocation>
        <location evidence="1">Cytoplasm</location>
    </subcellularLocation>
</comment>
<dbReference type="GO" id="GO:0016887">
    <property type="term" value="F:ATP hydrolysis activity"/>
    <property type="evidence" value="ECO:0007669"/>
    <property type="project" value="InterPro"/>
</dbReference>
<feature type="domain" description="RZ-type" evidence="9">
    <location>
        <begin position="1210"/>
        <end position="1280"/>
    </location>
</feature>
<feature type="domain" description="RING-type" evidence="8">
    <location>
        <begin position="863"/>
        <end position="901"/>
    </location>
</feature>
<dbReference type="GO" id="GO:0008270">
    <property type="term" value="F:zinc ion binding"/>
    <property type="evidence" value="ECO:0007669"/>
    <property type="project" value="UniProtKB-KW"/>
</dbReference>
<dbReference type="Pfam" id="PF20173">
    <property type="entry name" value="ZnF_RZ-type"/>
    <property type="match status" value="1"/>
</dbReference>
<evidence type="ECO:0000259" key="9">
    <source>
        <dbReference type="PROSITE" id="PS51981"/>
    </source>
</evidence>
<accession>A0A3Q4I2P7</accession>
<dbReference type="GO" id="GO:0005829">
    <property type="term" value="C:cytosol"/>
    <property type="evidence" value="ECO:0007669"/>
    <property type="project" value="TreeGrafter"/>
</dbReference>
<evidence type="ECO:0000256" key="4">
    <source>
        <dbReference type="ARBA" id="ARBA00022771"/>
    </source>
</evidence>
<dbReference type="InterPro" id="IPR017907">
    <property type="entry name" value="Znf_RING_CS"/>
</dbReference>
<dbReference type="PROSITE" id="PS00518">
    <property type="entry name" value="ZF_RING_1"/>
    <property type="match status" value="1"/>
</dbReference>
<dbReference type="GO" id="GO:0002376">
    <property type="term" value="P:immune system process"/>
    <property type="evidence" value="ECO:0007669"/>
    <property type="project" value="UniProtKB-KW"/>
</dbReference>
<keyword evidence="6" id="KW-0391">Immunity</keyword>
<evidence type="ECO:0000256" key="2">
    <source>
        <dbReference type="ARBA" id="ARBA00022490"/>
    </source>
</evidence>
<keyword evidence="11" id="KW-1185">Reference proteome</keyword>
<dbReference type="Gene3D" id="3.30.40.10">
    <property type="entry name" value="Zinc/RING finger domain, C3HC4 (zinc finger)"/>
    <property type="match status" value="1"/>
</dbReference>
<proteinExistence type="predicted"/>
<dbReference type="Proteomes" id="UP000261580">
    <property type="component" value="Unassembled WGS sequence"/>
</dbReference>
<dbReference type="InterPro" id="IPR031248">
    <property type="entry name" value="RNF213"/>
</dbReference>
<dbReference type="PANTHER" id="PTHR22605">
    <property type="entry name" value="RZ-TYPE DOMAIN-CONTAINING PROTEIN"/>
    <property type="match status" value="1"/>
</dbReference>
<dbReference type="GO" id="GO:0002040">
    <property type="term" value="P:sprouting angiogenesis"/>
    <property type="evidence" value="ECO:0007669"/>
    <property type="project" value="TreeGrafter"/>
</dbReference>
<dbReference type="InterPro" id="IPR046439">
    <property type="entry name" value="ZF_RZ_dom"/>
</dbReference>
<evidence type="ECO:0000256" key="1">
    <source>
        <dbReference type="ARBA" id="ARBA00004496"/>
    </source>
</evidence>
<dbReference type="InterPro" id="IPR001841">
    <property type="entry name" value="Znf_RING"/>
</dbReference>
<reference evidence="10" key="1">
    <citation type="submission" date="2025-08" db="UniProtKB">
        <authorList>
            <consortium name="Ensembl"/>
        </authorList>
    </citation>
    <scope>IDENTIFICATION</scope>
</reference>
<dbReference type="GO" id="GO:0016020">
    <property type="term" value="C:membrane"/>
    <property type="evidence" value="ECO:0007669"/>
    <property type="project" value="TreeGrafter"/>
</dbReference>
<name>A0A3Q4I2P7_NEOBR</name>
<dbReference type="OMA" id="HRKTTGV"/>
<dbReference type="GO" id="GO:0006511">
    <property type="term" value="P:ubiquitin-dependent protein catabolic process"/>
    <property type="evidence" value="ECO:0007669"/>
    <property type="project" value="TreeGrafter"/>
</dbReference>
<dbReference type="PANTHER" id="PTHR22605:SF18">
    <property type="entry name" value="E3 UBIQUITIN-PROTEIN LIGASE RNF213-ALPHA"/>
    <property type="match status" value="1"/>
</dbReference>
<dbReference type="GO" id="GO:0004842">
    <property type="term" value="F:ubiquitin-protein transferase activity"/>
    <property type="evidence" value="ECO:0007669"/>
    <property type="project" value="InterPro"/>
</dbReference>
<protein>
    <submittedName>
        <fullName evidence="10">Uncharacterized protein</fullName>
    </submittedName>
</protein>
<keyword evidence="4 7" id="KW-0863">Zinc-finger</keyword>
<dbReference type="InterPro" id="IPR013083">
    <property type="entry name" value="Znf_RING/FYVE/PHD"/>
</dbReference>
<dbReference type="Bgee" id="ENSNBRG00000023340">
    <property type="expression patterns" value="Expressed in blood and 7 other cell types or tissues"/>
</dbReference>
<evidence type="ECO:0000256" key="6">
    <source>
        <dbReference type="ARBA" id="ARBA00022859"/>
    </source>
</evidence>
<dbReference type="Pfam" id="PF13920">
    <property type="entry name" value="zf-C3HC4_3"/>
    <property type="match status" value="1"/>
</dbReference>
<sequence>METGQTVVLLNLQNLYESLYDALNQYYVCLGGQKYVDLGLGTHRVKCRVHKDFRLIVIEEREVVYKQFPIPLINRLEKHYLDIQTVLKTEQKRMVEELEKWVQLFVTLSSQHAAAAQTYKYKPPDVFIGYHSDTCASVVLQVIENQKDSLEISDSERRMLGEAKLILLKCATPDSVVRLDSTALPKVESEYLARMYFEEQNNSCLADYILAHTRQEAHSCSFFTEVTTFSRLLTAFDLEPLERMLHSVELLSLQQFDTEHSFLKKIRFNKSSSNRVLIVQSDFDEASLSANLIASAKYSSINEINKITQENTGRKVFVYFITRLPRMEGGTSYIGFHGGPWRSVHIDDLRRSKDIVSDIKTLQNMTISQMFETKAPQAEAMETDDMYSEIEQQETVQEENTWESVVDTTALLRSCVQSAVAMLRDQVESGLRSTRRVEILLALLSDNDEITGEFLQVVKRHLHSLLVTHDGNTFSSIKSNWVLKEASNIDALQEGGTFRHTLWKRVQAVVVPLLAHLVSLIDRDQNMDLLLDTRCGESVKKLWLDIFGNEKLLEISHLTLDHTSETRTILVQHYIAQDKNMSCSMPFSWRIKDYLEELWVHALQHEGQTQKEFVKFFWKTPLGRYIAKADPEMQVEFFQRYLQDFISMTMNVTSPEDLQLLCGALNSCVNELRLQLSDTEAVTSLPWVHAAYHEFKNRLQNLCRVMCIVPQLTQKLLMNLNARDGFELVLDVYAGFACVEYLEPTDLNTDARRQAWLRQVKKIQVAIELICSEDSVICFMTFRAGWNRIFSLSLFVEHMLLGIEELEKKLSPLVLENTGRLGQILEKNSDLKTQETFEAVIRVLKICKDGAIERIFRFGLTLCPVCMGDPQDPLCLPCEHIYCVACIKMWLVPGQMYCPLCMQPVNDDFPLVPSDDIRIPIKQHAQFRNKCNAFFIDLVSTVCFKDNSPPCSAVILHLLSFLMVEPSAQILTKALSPFDDSVDKNPVVRSVVLKLLLKYSFDNVKKYLQQHLTAVERSNILEEMDKTELYTLYINCLEVCANTQATCGFDFTPIDQYLVCGDDYKTIRNAVAKVVMEAKLDGLDERCKCPPQWKTVYLLLALYREVTTLYRETNASFHPKPEQVEALMSYIEKSKFLPSPQVKEFALSLVTNQIGPLALRCGVSGAQCVSVDLAVHLAAVLLCGNQGILAPLKQLAMTPANMQAAFLPTMPEDMLAVAQQAMGHLQWYHCPNGHPCTIGECGQPMQRSHCVDCGVEIGGSDHKPVQGFHIVQVQGDRTQTGHVLGNPGRRDNPDMLDTKSISPVPFTIIRMLTHMAMLLGSCSQPQSISAIIKPQVQDAGQFLLAHLRKDMKHLIRSLGKGTDDTISTVHLVINSLLETHQQQRWPVQYDNLLSTKEARNGWEIEMSAAIITPHLKHLDRQLMEVNTFIRADSRISASPIMKLIFGDPQLFLASLPPKSLIHVSAVWSCREKVSLLSLTHIVEQNDGKDTLPVLWRFLHREAEIRLVKHLPEILALQRDLVKKFLNIAELTEGSIAEFLLSLKTWYEKHIRIFLATWNQLRVSLATNGEIKIPAEFCQNDLDLNSDFRVLLPRRHGPGLCSTALVSYLIALHNDIIYCVDKHTGEETSYKVSPADLTDLHVIRYELERDVMPLVLSNTQYSIERGQETLHEYDLPKIEQQIISRFLLGKPLITLNGLPTLVNRHDRNYEIILKVIKEKVKQEPLQTLTLFAVAGELHSYSEVCDALSMLEVALGFLAMTGGEPHMQLSSYLEEVLQMGNQMAQHILKAFGMCCLKHCVALWQLLASLKSENMLRLKRDPFVGVSEKYKQALGEDEHRLLIGFFSKNSADTFLLEMHEFLVLCLKKPNATDTYSLKDTLGSYMERKDMDIPGDVEELFPEEILLSHYVEAWKFIVAFKQERGQRQ</sequence>